<proteinExistence type="predicted"/>
<sequence>MKKVKGISWGIITGCLIALYLSGVIIDIPNGTHKGGLMSAIGVCIIISMMYVIVSIVNWVLKKKQI</sequence>
<dbReference type="EMBL" id="CP081303">
    <property type="protein sequence ID" value="QZE13073.1"/>
    <property type="molecule type" value="Genomic_DNA"/>
</dbReference>
<accession>A0AC61NC58</accession>
<keyword evidence="2" id="KW-1185">Reference proteome</keyword>
<reference evidence="1" key="1">
    <citation type="submission" date="2021-08" db="EMBL/GenBank/DDBJ databases">
        <title>Novel anaerobic bacterium isolated from sea squirt in East Sea, Republic of Korea.</title>
        <authorList>
            <person name="Nguyen T.H."/>
            <person name="Li Z."/>
            <person name="Lee Y.-J."/>
            <person name="Ko J."/>
            <person name="Kim S.-G."/>
        </authorList>
    </citation>
    <scope>NUCLEOTIDE SEQUENCE</scope>
    <source>
        <strain evidence="1">KCTC 25031</strain>
    </source>
</reference>
<evidence type="ECO:0000313" key="2">
    <source>
        <dbReference type="Proteomes" id="UP000826212"/>
    </source>
</evidence>
<evidence type="ECO:0000313" key="1">
    <source>
        <dbReference type="EMBL" id="QZE13073.1"/>
    </source>
</evidence>
<organism evidence="1 2">
    <name type="scientific">Halosquirtibacter laminarini</name>
    <dbReference type="NCBI Taxonomy" id="3374600"/>
    <lineage>
        <taxon>Bacteria</taxon>
        <taxon>Pseudomonadati</taxon>
        <taxon>Bacteroidota</taxon>
        <taxon>Bacteroidia</taxon>
        <taxon>Marinilabiliales</taxon>
        <taxon>Prolixibacteraceae</taxon>
        <taxon>Halosquirtibacter</taxon>
    </lineage>
</organism>
<gene>
    <name evidence="1" type="ORF">K4L44_10780</name>
</gene>
<name>A0AC61NC58_9BACT</name>
<protein>
    <submittedName>
        <fullName evidence="1">Uncharacterized protein</fullName>
    </submittedName>
</protein>
<dbReference type="Proteomes" id="UP000826212">
    <property type="component" value="Chromosome"/>
</dbReference>